<gene>
    <name evidence="1" type="ORF">BK742_32400</name>
</gene>
<name>A0A243AV14_BACTU</name>
<dbReference type="EMBL" id="NFDL01000131">
    <property type="protein sequence ID" value="OTY32728.1"/>
    <property type="molecule type" value="Genomic_DNA"/>
</dbReference>
<dbReference type="Proteomes" id="UP000195089">
    <property type="component" value="Unassembled WGS sequence"/>
</dbReference>
<organism evidence="1 2">
    <name type="scientific">Bacillus thuringiensis serovar pingluonsis</name>
    <dbReference type="NCBI Taxonomy" id="180881"/>
    <lineage>
        <taxon>Bacteria</taxon>
        <taxon>Bacillati</taxon>
        <taxon>Bacillota</taxon>
        <taxon>Bacilli</taxon>
        <taxon>Bacillales</taxon>
        <taxon>Bacillaceae</taxon>
        <taxon>Bacillus</taxon>
        <taxon>Bacillus cereus group</taxon>
    </lineage>
</organism>
<accession>A0A243AV14</accession>
<sequence length="275" mass="31636">MKNMSNEEMIKHLAEQGYTVNSGESQRQKDAYYQKRQRQDKKHFAWQNTVNQIAVKHSLSDIQKGSLLIMATFLELEGNGRATDTKGNDLTVNDFSKITGKSRKQALRILEACENIGAITREKEGKDIVVRFTDMLYICGKAQGDTRQFAKLFKLSVRELIKTFSLKELGLLSDLLPHFHWKTHILCENPTETDLSNIQVWRRKDIIEKLGYSRKFVYDTMNKFKRNKATIEISSTIDVICLSPNLVSRQSDRVTLEEIEKVADSVANNPEVKYL</sequence>
<protein>
    <submittedName>
        <fullName evidence="1">Uncharacterized protein</fullName>
    </submittedName>
</protein>
<dbReference type="AlphaFoldDB" id="A0A243AV14"/>
<evidence type="ECO:0000313" key="2">
    <source>
        <dbReference type="Proteomes" id="UP000195089"/>
    </source>
</evidence>
<reference evidence="1 2" key="1">
    <citation type="submission" date="2016-10" db="EMBL/GenBank/DDBJ databases">
        <title>Comparative genomics of Bacillus thuringiensis reveals a path to pathogens against multiple invertebrate hosts.</title>
        <authorList>
            <person name="Zheng J."/>
            <person name="Gao Q."/>
            <person name="Liu H."/>
            <person name="Peng D."/>
            <person name="Ruan L."/>
            <person name="Sun M."/>
        </authorList>
    </citation>
    <scope>NUCLEOTIDE SEQUENCE [LARGE SCALE GENOMIC DNA]</scope>
    <source>
        <strain evidence="1">BGSC 4BX1</strain>
    </source>
</reference>
<proteinExistence type="predicted"/>
<evidence type="ECO:0000313" key="1">
    <source>
        <dbReference type="EMBL" id="OTY32728.1"/>
    </source>
</evidence>
<comment type="caution">
    <text evidence="1">The sequence shown here is derived from an EMBL/GenBank/DDBJ whole genome shotgun (WGS) entry which is preliminary data.</text>
</comment>